<gene>
    <name evidence="4" type="ORF">LUZ62_039445</name>
</gene>
<dbReference type="SUPFAM" id="SSF53756">
    <property type="entry name" value="UDP-Glycosyltransferase/glycogen phosphorylase"/>
    <property type="match status" value="1"/>
</dbReference>
<keyword evidence="1 4" id="KW-0328">Glycosyltransferase</keyword>
<feature type="transmembrane region" description="Helical" evidence="2">
    <location>
        <begin position="141"/>
        <end position="163"/>
    </location>
</feature>
<protein>
    <submittedName>
        <fullName evidence="4">Phosphatidylinositol N-acetylglucosaminyltransferase gpi3 subunit</fullName>
    </submittedName>
</protein>
<evidence type="ECO:0000256" key="1">
    <source>
        <dbReference type="ARBA" id="ARBA00022676"/>
    </source>
</evidence>
<comment type="caution">
    <text evidence="4">The sequence shown here is derived from an EMBL/GenBank/DDBJ whole genome shotgun (WGS) entry which is preliminary data.</text>
</comment>
<organism evidence="4 5">
    <name type="scientific">Rhynchospora pubera</name>
    <dbReference type="NCBI Taxonomy" id="906938"/>
    <lineage>
        <taxon>Eukaryota</taxon>
        <taxon>Viridiplantae</taxon>
        <taxon>Streptophyta</taxon>
        <taxon>Embryophyta</taxon>
        <taxon>Tracheophyta</taxon>
        <taxon>Spermatophyta</taxon>
        <taxon>Magnoliopsida</taxon>
        <taxon>Liliopsida</taxon>
        <taxon>Poales</taxon>
        <taxon>Cyperaceae</taxon>
        <taxon>Cyperoideae</taxon>
        <taxon>Rhynchosporeae</taxon>
        <taxon>Rhynchospora</taxon>
    </lineage>
</organism>
<name>A0AAV8F977_9POAL</name>
<dbReference type="GO" id="GO:0000506">
    <property type="term" value="C:glycosylphosphatidylinositol-N-acetylglucosaminyltransferase (GPI-GnT) complex"/>
    <property type="evidence" value="ECO:0007669"/>
    <property type="project" value="TreeGrafter"/>
</dbReference>
<evidence type="ECO:0000313" key="4">
    <source>
        <dbReference type="EMBL" id="KAJ4788199.1"/>
    </source>
</evidence>
<keyword evidence="2" id="KW-0472">Membrane</keyword>
<dbReference type="Pfam" id="PF00534">
    <property type="entry name" value="Glycos_transf_1"/>
    <property type="match status" value="1"/>
</dbReference>
<reference evidence="4" key="1">
    <citation type="submission" date="2022-08" db="EMBL/GenBank/DDBJ databases">
        <authorList>
            <person name="Marques A."/>
        </authorList>
    </citation>
    <scope>NUCLEOTIDE SEQUENCE</scope>
    <source>
        <strain evidence="4">RhyPub2mFocal</strain>
        <tissue evidence="4">Leaves</tissue>
    </source>
</reference>
<feature type="domain" description="Glycosyl transferase family 1" evidence="3">
    <location>
        <begin position="3"/>
        <end position="91"/>
    </location>
</feature>
<keyword evidence="2" id="KW-0812">Transmembrane</keyword>
<dbReference type="EMBL" id="JAMFTS010000002">
    <property type="protein sequence ID" value="KAJ4788199.1"/>
    <property type="molecule type" value="Genomic_DNA"/>
</dbReference>
<evidence type="ECO:0000256" key="2">
    <source>
        <dbReference type="SAM" id="Phobius"/>
    </source>
</evidence>
<keyword evidence="1 4" id="KW-0808">Transferase</keyword>
<keyword evidence="2" id="KW-1133">Transmembrane helix</keyword>
<dbReference type="AlphaFoldDB" id="A0AAV8F977"/>
<dbReference type="Proteomes" id="UP001140206">
    <property type="component" value="Chromosome 2"/>
</dbReference>
<evidence type="ECO:0000313" key="5">
    <source>
        <dbReference type="Proteomes" id="UP001140206"/>
    </source>
</evidence>
<keyword evidence="5" id="KW-1185">Reference proteome</keyword>
<dbReference type="GO" id="GO:0017176">
    <property type="term" value="F:phosphatidylinositol N-acetylglucosaminyltransferase activity"/>
    <property type="evidence" value="ECO:0007669"/>
    <property type="project" value="TreeGrafter"/>
</dbReference>
<dbReference type="GO" id="GO:0006506">
    <property type="term" value="P:GPI anchor biosynthetic process"/>
    <property type="evidence" value="ECO:0007669"/>
    <property type="project" value="TreeGrafter"/>
</dbReference>
<sequence length="191" mass="21325">MREKFSLQDQVEMLGAVPHSQVRSVLISGHIFLNSSLTEAFCIAILEATSCGLLTVSTRVGGDPEVLPDNMIVLAEPAPQDMVRAIKQAIDMLPNINPKSCIHVQMKNYYSWHDVANGTEIVYDCVIDSSNKSILEQLPRYLICGAWAGKLFCLVMIINFVLWRLVEFFLPAESIEEVPDIASLCDHEDDK</sequence>
<dbReference type="PANTHER" id="PTHR45871:SF1">
    <property type="entry name" value="PHOSPHATIDYLINOSITOL N-ACETYLGLUCOSAMINYLTRANSFERASE SUBUNIT A"/>
    <property type="match status" value="1"/>
</dbReference>
<accession>A0AAV8F977</accession>
<proteinExistence type="predicted"/>
<evidence type="ECO:0000259" key="3">
    <source>
        <dbReference type="Pfam" id="PF00534"/>
    </source>
</evidence>
<dbReference type="Gene3D" id="3.40.50.2000">
    <property type="entry name" value="Glycogen Phosphorylase B"/>
    <property type="match status" value="1"/>
</dbReference>
<dbReference type="PANTHER" id="PTHR45871">
    <property type="entry name" value="N-ACETYLGLUCOSAMINYL-PHOSPHATIDYLINOSITOL BIOSYNTHETIC PROTEIN"/>
    <property type="match status" value="1"/>
</dbReference>
<dbReference type="InterPro" id="IPR001296">
    <property type="entry name" value="Glyco_trans_1"/>
</dbReference>